<sequence>LGPLIALSLHKALAHCGSNQLLYNIRRRFWIPLNRTLCKRTLKNCSTCRKANAVPYKYTSMGPLPTERATQSPPFSYTRVDFLGPITTKSSSGEDCKRYVALFACLVTRLVHLEVAVDLSAKNFISADKRFIARKEAAVYIQVIHSQRCRQRLDGRVDSEGDLREEVEGSIPGVEFLRS</sequence>
<dbReference type="Pfam" id="PF17921">
    <property type="entry name" value="Integrase_H2C2"/>
    <property type="match status" value="1"/>
</dbReference>
<keyword evidence="2" id="KW-1185">Reference proteome</keyword>
<dbReference type="AlphaFoldDB" id="A0A8L8Q8Q8"/>
<accession>A0A8L8Q8Q8</accession>
<dbReference type="InterPro" id="IPR036397">
    <property type="entry name" value="RNaseH_sf"/>
</dbReference>
<dbReference type="Gene3D" id="1.10.340.70">
    <property type="match status" value="1"/>
</dbReference>
<dbReference type="WBParaSite" id="HPBE_0002202701-mRNA-1">
    <property type="protein sequence ID" value="HPBE_0002202701-mRNA-1"/>
    <property type="gene ID" value="HPBE_0002202701"/>
</dbReference>
<dbReference type="PANTHER" id="PTHR47331">
    <property type="entry name" value="PHD-TYPE DOMAIN-CONTAINING PROTEIN"/>
    <property type="match status" value="1"/>
</dbReference>
<dbReference type="InterPro" id="IPR041588">
    <property type="entry name" value="Integrase_H2C2"/>
</dbReference>
<protein>
    <submittedName>
        <fullName evidence="3">Integrase_H2C2 domain-containing protein</fullName>
    </submittedName>
</protein>
<dbReference type="Proteomes" id="UP000050761">
    <property type="component" value="Unassembled WGS sequence"/>
</dbReference>
<dbReference type="Gene3D" id="3.30.420.10">
    <property type="entry name" value="Ribonuclease H-like superfamily/Ribonuclease H"/>
    <property type="match status" value="1"/>
</dbReference>
<dbReference type="GO" id="GO:0003676">
    <property type="term" value="F:nucleic acid binding"/>
    <property type="evidence" value="ECO:0007669"/>
    <property type="project" value="InterPro"/>
</dbReference>
<dbReference type="PANTHER" id="PTHR47331:SF1">
    <property type="entry name" value="GAG-LIKE PROTEIN"/>
    <property type="match status" value="1"/>
</dbReference>
<proteinExistence type="predicted"/>
<feature type="domain" description="Integrase zinc-binding" evidence="1">
    <location>
        <begin position="6"/>
        <end position="53"/>
    </location>
</feature>
<organism evidence="2 3">
    <name type="scientific">Heligmosomoides polygyrus</name>
    <name type="common">Parasitic roundworm</name>
    <dbReference type="NCBI Taxonomy" id="6339"/>
    <lineage>
        <taxon>Eukaryota</taxon>
        <taxon>Metazoa</taxon>
        <taxon>Ecdysozoa</taxon>
        <taxon>Nematoda</taxon>
        <taxon>Chromadorea</taxon>
        <taxon>Rhabditida</taxon>
        <taxon>Rhabditina</taxon>
        <taxon>Rhabditomorpha</taxon>
        <taxon>Strongyloidea</taxon>
        <taxon>Heligmosomidae</taxon>
        <taxon>Heligmosomoides</taxon>
    </lineage>
</organism>
<evidence type="ECO:0000313" key="2">
    <source>
        <dbReference type="Proteomes" id="UP000050761"/>
    </source>
</evidence>
<evidence type="ECO:0000313" key="3">
    <source>
        <dbReference type="WBParaSite" id="HPBE_0002202701-mRNA-1"/>
    </source>
</evidence>
<evidence type="ECO:0000259" key="1">
    <source>
        <dbReference type="Pfam" id="PF17921"/>
    </source>
</evidence>
<reference evidence="3" key="1">
    <citation type="submission" date="2019-09" db="UniProtKB">
        <authorList>
            <consortium name="WormBaseParasite"/>
        </authorList>
    </citation>
    <scope>IDENTIFICATION</scope>
</reference>
<name>A0A8L8Q8Q8_HELPZ</name>